<evidence type="ECO:0000313" key="2">
    <source>
        <dbReference type="Proteomes" id="UP000252004"/>
    </source>
</evidence>
<gene>
    <name evidence="1" type="ORF">C0216_15365</name>
</gene>
<evidence type="ECO:0000313" key="1">
    <source>
        <dbReference type="EMBL" id="AXE24659.1"/>
    </source>
</evidence>
<reference evidence="1 2" key="1">
    <citation type="submission" date="2018-01" db="EMBL/GenBank/DDBJ databases">
        <title>Draft genome Sequence of streptomyces globosus LZH-48.</title>
        <authorList>
            <person name="Ran K."/>
            <person name="Li Z."/>
            <person name="Wei S."/>
            <person name="Dong R."/>
        </authorList>
    </citation>
    <scope>NUCLEOTIDE SEQUENCE [LARGE SCALE GENOMIC DNA]</scope>
    <source>
        <strain evidence="1 2">LZH-48</strain>
    </source>
</reference>
<protein>
    <submittedName>
        <fullName evidence="1">DUF1963 domain-containing protein</fullName>
    </submittedName>
</protein>
<dbReference type="Proteomes" id="UP000252004">
    <property type="component" value="Chromosome"/>
</dbReference>
<dbReference type="Pfam" id="PF09234">
    <property type="entry name" value="DUF1963"/>
    <property type="match status" value="1"/>
</dbReference>
<accession>A0A344U188</accession>
<sequence length="303" mass="31669">MGEPPIAYMRDDGLREVPRRHLGDEDAARWAALLRPGLRLVPGDTCRDAVSAAARLGGLPRLPAGAAWPTGSDGDPPAFVAEVDCAALPAGALDVPLPADGLLLFFASAPLEEDPSGRFRAGAAGPAPGLVVHVPAAASAAECPAPPGVPVFRPVNLAAVAELTAPLPDHPRVRHAFALHANEDPYDHPVHGYGFLDELAEYAHRFEHRIGGYPVCGGHPEYEAAARSAGSTAPALPHTAGAHETERALEWVLLAQFACDPAEGLPAPAAAGGPPRTGHLVWLIRREDLAARRFAAAVLLRCF</sequence>
<dbReference type="InterPro" id="IPR015315">
    <property type="entry name" value="DUF1963"/>
</dbReference>
<proteinExistence type="predicted"/>
<dbReference type="Gene3D" id="2.30.320.10">
    <property type="entry name" value="YwqG-like"/>
    <property type="match status" value="1"/>
</dbReference>
<keyword evidence="2" id="KW-1185">Reference proteome</keyword>
<dbReference type="KEGG" id="sgz:C0216_15365"/>
<dbReference type="AlphaFoldDB" id="A0A344U188"/>
<dbReference type="SUPFAM" id="SSF103032">
    <property type="entry name" value="Hypothetical protein YwqG"/>
    <property type="match status" value="1"/>
</dbReference>
<dbReference type="OrthoDB" id="4775619at2"/>
<dbReference type="EMBL" id="CP030862">
    <property type="protein sequence ID" value="AXE24659.1"/>
    <property type="molecule type" value="Genomic_DNA"/>
</dbReference>
<dbReference type="RefSeq" id="WP_114055847.1">
    <property type="nucleotide sequence ID" value="NZ_CP030862.1"/>
</dbReference>
<name>A0A344U188_9ACTN</name>
<organism evidence="1 2">
    <name type="scientific">Streptomyces globosus</name>
    <dbReference type="NCBI Taxonomy" id="68209"/>
    <lineage>
        <taxon>Bacteria</taxon>
        <taxon>Bacillati</taxon>
        <taxon>Actinomycetota</taxon>
        <taxon>Actinomycetes</taxon>
        <taxon>Kitasatosporales</taxon>
        <taxon>Streptomycetaceae</taxon>
        <taxon>Streptomyces</taxon>
    </lineage>
</organism>
<dbReference type="InterPro" id="IPR035948">
    <property type="entry name" value="YwqG-like_sf"/>
</dbReference>